<evidence type="ECO:0000313" key="4">
    <source>
        <dbReference type="Proteomes" id="UP000095023"/>
    </source>
</evidence>
<feature type="chain" id="PRO_5009163194" evidence="2">
    <location>
        <begin position="19"/>
        <end position="111"/>
    </location>
</feature>
<evidence type="ECO:0000313" key="3">
    <source>
        <dbReference type="EMBL" id="ODV89947.1"/>
    </source>
</evidence>
<feature type="region of interest" description="Disordered" evidence="1">
    <location>
        <begin position="90"/>
        <end position="111"/>
    </location>
</feature>
<gene>
    <name evidence="3" type="ORF">CANCADRAFT_56578</name>
</gene>
<evidence type="ECO:0000256" key="2">
    <source>
        <dbReference type="SAM" id="SignalP"/>
    </source>
</evidence>
<accession>A0A1E4TE10</accession>
<dbReference type="Proteomes" id="UP000095023">
    <property type="component" value="Unassembled WGS sequence"/>
</dbReference>
<keyword evidence="4" id="KW-1185">Reference proteome</keyword>
<name>A0A1E4TE10_9ASCO</name>
<keyword evidence="2" id="KW-0732">Signal</keyword>
<proteinExistence type="predicted"/>
<dbReference type="EMBL" id="KV453842">
    <property type="protein sequence ID" value="ODV89947.1"/>
    <property type="molecule type" value="Genomic_DNA"/>
</dbReference>
<evidence type="ECO:0000256" key="1">
    <source>
        <dbReference type="SAM" id="MobiDB-lite"/>
    </source>
</evidence>
<feature type="signal peptide" evidence="2">
    <location>
        <begin position="1"/>
        <end position="18"/>
    </location>
</feature>
<protein>
    <submittedName>
        <fullName evidence="3">Uncharacterized protein</fullName>
    </submittedName>
</protein>
<dbReference type="AlphaFoldDB" id="A0A1E4TE10"/>
<organism evidence="3 4">
    <name type="scientific">Tortispora caseinolytica NRRL Y-17796</name>
    <dbReference type="NCBI Taxonomy" id="767744"/>
    <lineage>
        <taxon>Eukaryota</taxon>
        <taxon>Fungi</taxon>
        <taxon>Dikarya</taxon>
        <taxon>Ascomycota</taxon>
        <taxon>Saccharomycotina</taxon>
        <taxon>Trigonopsidomycetes</taxon>
        <taxon>Trigonopsidales</taxon>
        <taxon>Trigonopsidaceae</taxon>
        <taxon>Tortispora</taxon>
    </lineage>
</organism>
<sequence>MQLTTLTTLILSIHAVLAGLPDSFDRANLDLLQANPVRVRVVNVLCNGGPASASASSSPVVDGEAVARAKATANANVKAAAKVTAKVTAKATASSSSSITSTSSSTTSPTP</sequence>
<reference evidence="4" key="1">
    <citation type="submission" date="2016-02" db="EMBL/GenBank/DDBJ databases">
        <title>Comparative genomics of biotechnologically important yeasts.</title>
        <authorList>
            <consortium name="DOE Joint Genome Institute"/>
            <person name="Riley R."/>
            <person name="Haridas S."/>
            <person name="Wolfe K.H."/>
            <person name="Lopes M.R."/>
            <person name="Hittinger C.T."/>
            <person name="Goker M."/>
            <person name="Salamov A."/>
            <person name="Wisecaver J."/>
            <person name="Long T.M."/>
            <person name="Aerts A.L."/>
            <person name="Barry K."/>
            <person name="Choi C."/>
            <person name="Clum A."/>
            <person name="Coughlan A.Y."/>
            <person name="Deshpande S."/>
            <person name="Douglass A.P."/>
            <person name="Hanson S.J."/>
            <person name="Klenk H.-P."/>
            <person name="Labutti K."/>
            <person name="Lapidus A."/>
            <person name="Lindquist E."/>
            <person name="Lipzen A."/>
            <person name="Meier-Kolthoff J.P."/>
            <person name="Ohm R.A."/>
            <person name="Otillar R.P."/>
            <person name="Pangilinan J."/>
            <person name="Peng Y."/>
            <person name="Rokas A."/>
            <person name="Rosa C.A."/>
            <person name="Scheuner C."/>
            <person name="Sibirny A.A."/>
            <person name="Slot J.C."/>
            <person name="Stielow J.B."/>
            <person name="Sun H."/>
            <person name="Kurtzman C.P."/>
            <person name="Blackwell M."/>
            <person name="Jeffries T.W."/>
            <person name="Grigoriev I.V."/>
        </authorList>
    </citation>
    <scope>NUCLEOTIDE SEQUENCE [LARGE SCALE GENOMIC DNA]</scope>
    <source>
        <strain evidence="4">NRRL Y-17796</strain>
    </source>
</reference>